<keyword evidence="3" id="KW-1185">Reference proteome</keyword>
<gene>
    <name evidence="2" type="ORF">BSAL_86065</name>
</gene>
<organism evidence="2 3">
    <name type="scientific">Bodo saltans</name>
    <name type="common">Flagellated protozoan</name>
    <dbReference type="NCBI Taxonomy" id="75058"/>
    <lineage>
        <taxon>Eukaryota</taxon>
        <taxon>Discoba</taxon>
        <taxon>Euglenozoa</taxon>
        <taxon>Kinetoplastea</taxon>
        <taxon>Metakinetoplastina</taxon>
        <taxon>Eubodonida</taxon>
        <taxon>Bodonidae</taxon>
        <taxon>Bodo</taxon>
    </lineage>
</organism>
<dbReference type="Proteomes" id="UP000051952">
    <property type="component" value="Unassembled WGS sequence"/>
</dbReference>
<reference evidence="3" key="1">
    <citation type="submission" date="2015-09" db="EMBL/GenBank/DDBJ databases">
        <authorList>
            <consortium name="Pathogen Informatics"/>
        </authorList>
    </citation>
    <scope>NUCLEOTIDE SEQUENCE [LARGE SCALE GENOMIC DNA]</scope>
    <source>
        <strain evidence="3">Lake Konstanz</strain>
    </source>
</reference>
<name>A0A0S4J132_BODSA</name>
<proteinExistence type="predicted"/>
<dbReference type="AlphaFoldDB" id="A0A0S4J132"/>
<evidence type="ECO:0000313" key="2">
    <source>
        <dbReference type="EMBL" id="CUG79314.1"/>
    </source>
</evidence>
<evidence type="ECO:0000313" key="3">
    <source>
        <dbReference type="Proteomes" id="UP000051952"/>
    </source>
</evidence>
<dbReference type="VEuPathDB" id="TriTrypDB:BSAL_86065"/>
<dbReference type="EMBL" id="CYKH01001034">
    <property type="protein sequence ID" value="CUG79314.1"/>
    <property type="molecule type" value="Genomic_DNA"/>
</dbReference>
<evidence type="ECO:0000256" key="1">
    <source>
        <dbReference type="SAM" id="MobiDB-lite"/>
    </source>
</evidence>
<protein>
    <submittedName>
        <fullName evidence="2">Uncharacterized protein</fullName>
    </submittedName>
</protein>
<feature type="region of interest" description="Disordered" evidence="1">
    <location>
        <begin position="1"/>
        <end position="28"/>
    </location>
</feature>
<sequence>MEMVCSMQAKCGEKKKQKKQKKKKGDQRKTIRLSCSSFLTITSISNDDAADEFSMLPFR</sequence>
<feature type="compositionally biased region" description="Basic residues" evidence="1">
    <location>
        <begin position="13"/>
        <end position="26"/>
    </location>
</feature>
<accession>A0A0S4J132</accession>